<feature type="region of interest" description="Disordered" evidence="1">
    <location>
        <begin position="100"/>
        <end position="132"/>
    </location>
</feature>
<feature type="compositionally biased region" description="Polar residues" evidence="1">
    <location>
        <begin position="122"/>
        <end position="132"/>
    </location>
</feature>
<gene>
    <name evidence="2" type="ORF">DY000_02031471</name>
</gene>
<comment type="caution">
    <text evidence="2">The sequence shown here is derived from an EMBL/GenBank/DDBJ whole genome shotgun (WGS) entry which is preliminary data.</text>
</comment>
<name>A0ABQ7DNA7_BRACR</name>
<evidence type="ECO:0000256" key="1">
    <source>
        <dbReference type="SAM" id="MobiDB-lite"/>
    </source>
</evidence>
<reference evidence="2 3" key="1">
    <citation type="journal article" date="2020" name="BMC Genomics">
        <title>Intraspecific diversification of the crop wild relative Brassica cretica Lam. using demographic model selection.</title>
        <authorList>
            <person name="Kioukis A."/>
            <person name="Michalopoulou V.A."/>
            <person name="Briers L."/>
            <person name="Pirintsos S."/>
            <person name="Studholme D.J."/>
            <person name="Pavlidis P."/>
            <person name="Sarris P.F."/>
        </authorList>
    </citation>
    <scope>NUCLEOTIDE SEQUENCE [LARGE SCALE GENOMIC DNA]</scope>
    <source>
        <strain evidence="3">cv. PFS-1207/04</strain>
    </source>
</reference>
<accession>A0ABQ7DNA7</accession>
<feature type="compositionally biased region" description="Polar residues" evidence="1">
    <location>
        <begin position="39"/>
        <end position="61"/>
    </location>
</feature>
<dbReference type="Proteomes" id="UP000266723">
    <property type="component" value="Unassembled WGS sequence"/>
</dbReference>
<evidence type="ECO:0000313" key="2">
    <source>
        <dbReference type="EMBL" id="KAF3579144.1"/>
    </source>
</evidence>
<protein>
    <submittedName>
        <fullName evidence="2">Uncharacterized protein</fullName>
    </submittedName>
</protein>
<feature type="region of interest" description="Disordered" evidence="1">
    <location>
        <begin position="38"/>
        <end position="61"/>
    </location>
</feature>
<evidence type="ECO:0000313" key="3">
    <source>
        <dbReference type="Proteomes" id="UP000266723"/>
    </source>
</evidence>
<keyword evidence="3" id="KW-1185">Reference proteome</keyword>
<sequence length="132" mass="14781">MLPAAEIDRLLEGARKTPFTARISDTRYVHHEGEELQGEHNNAINSDQGQTTGNTWTRNQGYDENTFCEFHQSRGHSTTNCKVLVARLAAKLLAGELSEVTSVKDVNLETNRPPKMDRNPLAENSPQKNHRG</sequence>
<proteinExistence type="predicted"/>
<organism evidence="2 3">
    <name type="scientific">Brassica cretica</name>
    <name type="common">Mustard</name>
    <dbReference type="NCBI Taxonomy" id="69181"/>
    <lineage>
        <taxon>Eukaryota</taxon>
        <taxon>Viridiplantae</taxon>
        <taxon>Streptophyta</taxon>
        <taxon>Embryophyta</taxon>
        <taxon>Tracheophyta</taxon>
        <taxon>Spermatophyta</taxon>
        <taxon>Magnoliopsida</taxon>
        <taxon>eudicotyledons</taxon>
        <taxon>Gunneridae</taxon>
        <taxon>Pentapetalae</taxon>
        <taxon>rosids</taxon>
        <taxon>malvids</taxon>
        <taxon>Brassicales</taxon>
        <taxon>Brassicaceae</taxon>
        <taxon>Brassiceae</taxon>
        <taxon>Brassica</taxon>
    </lineage>
</organism>
<dbReference type="EMBL" id="QGKV02000649">
    <property type="protein sequence ID" value="KAF3579144.1"/>
    <property type="molecule type" value="Genomic_DNA"/>
</dbReference>